<dbReference type="RefSeq" id="WP_231058339.1">
    <property type="nucleotide sequence ID" value="NZ_JAJNOC010000003.1"/>
</dbReference>
<reference evidence="3" key="1">
    <citation type="submission" date="2021-11" db="EMBL/GenBank/DDBJ databases">
        <title>The complete genome of Massilia sp sp. G4R7.</title>
        <authorList>
            <person name="Liu L."/>
            <person name="Yue J."/>
            <person name="Yuan J."/>
            <person name="Yang F."/>
            <person name="Li L."/>
        </authorList>
    </citation>
    <scope>NUCLEOTIDE SEQUENCE</scope>
    <source>
        <strain evidence="3">G4R7</strain>
    </source>
</reference>
<feature type="transmembrane region" description="Helical" evidence="2">
    <location>
        <begin position="95"/>
        <end position="121"/>
    </location>
</feature>
<keyword evidence="2" id="KW-0472">Membrane</keyword>
<feature type="region of interest" description="Disordered" evidence="1">
    <location>
        <begin position="1"/>
        <end position="60"/>
    </location>
</feature>
<feature type="transmembrane region" description="Helical" evidence="2">
    <location>
        <begin position="141"/>
        <end position="165"/>
    </location>
</feature>
<organism evidence="3 4">
    <name type="scientific">Massilia phyllostachyos</name>
    <dbReference type="NCBI Taxonomy" id="2898585"/>
    <lineage>
        <taxon>Bacteria</taxon>
        <taxon>Pseudomonadati</taxon>
        <taxon>Pseudomonadota</taxon>
        <taxon>Betaproteobacteria</taxon>
        <taxon>Burkholderiales</taxon>
        <taxon>Oxalobacteraceae</taxon>
        <taxon>Telluria group</taxon>
        <taxon>Massilia</taxon>
    </lineage>
</organism>
<protein>
    <submittedName>
        <fullName evidence="3">Uncharacterized protein</fullName>
    </submittedName>
</protein>
<evidence type="ECO:0000256" key="2">
    <source>
        <dbReference type="SAM" id="Phobius"/>
    </source>
</evidence>
<keyword evidence="2" id="KW-0812">Transmembrane</keyword>
<evidence type="ECO:0000256" key="1">
    <source>
        <dbReference type="SAM" id="MobiDB-lite"/>
    </source>
</evidence>
<sequence length="193" mass="21597">MPTDPPSNVSSSSQSGTPPAKTRGRPRKISIKLDPQLTGSVSAGGAQSPIPNDPDPSKSLDEYRTARLEEEIKELRRQHEERKDLHGIRTRHAWLLFYLTVAWVVVVWLVILLQGFGQWFLPTPPPTNEHFYLKFKLSDTTIVAFMTSTTATVLGLYGIAAYWMYGNNRRQAEGNKKDKQGKSEANEKDGSAN</sequence>
<name>A0ABS8Q5L7_9BURK</name>
<dbReference type="EMBL" id="JAJNOC010000003">
    <property type="protein sequence ID" value="MCD2517043.1"/>
    <property type="molecule type" value="Genomic_DNA"/>
</dbReference>
<feature type="region of interest" description="Disordered" evidence="1">
    <location>
        <begin position="172"/>
        <end position="193"/>
    </location>
</feature>
<evidence type="ECO:0000313" key="4">
    <source>
        <dbReference type="Proteomes" id="UP001179361"/>
    </source>
</evidence>
<proteinExistence type="predicted"/>
<accession>A0ABS8Q5L7</accession>
<feature type="compositionally biased region" description="Low complexity" evidence="1">
    <location>
        <begin position="1"/>
        <end position="19"/>
    </location>
</feature>
<comment type="caution">
    <text evidence="3">The sequence shown here is derived from an EMBL/GenBank/DDBJ whole genome shotgun (WGS) entry which is preliminary data.</text>
</comment>
<keyword evidence="4" id="KW-1185">Reference proteome</keyword>
<gene>
    <name evidence="3" type="ORF">LQ564_12080</name>
</gene>
<evidence type="ECO:0000313" key="3">
    <source>
        <dbReference type="EMBL" id="MCD2517043.1"/>
    </source>
</evidence>
<keyword evidence="2" id="KW-1133">Transmembrane helix</keyword>
<dbReference type="Proteomes" id="UP001179361">
    <property type="component" value="Unassembled WGS sequence"/>
</dbReference>